<proteinExistence type="predicted"/>
<protein>
    <submittedName>
        <fullName evidence="1">Uncharacterized protein</fullName>
    </submittedName>
</protein>
<dbReference type="GeneID" id="2910082"/>
<dbReference type="VEuPathDB" id="FungiDB:YALI0_C17039g"/>
<reference evidence="1 2" key="1">
    <citation type="journal article" date="2016" name="PLoS ONE">
        <title>Sequence Assembly of Yarrowia lipolytica Strain W29/CLIB89 Shows Transposable Element Diversity.</title>
        <authorList>
            <person name="Magnan C."/>
            <person name="Yu J."/>
            <person name="Chang I."/>
            <person name="Jahn E."/>
            <person name="Kanomata Y."/>
            <person name="Wu J."/>
            <person name="Zeller M."/>
            <person name="Oakes M."/>
            <person name="Baldi P."/>
            <person name="Sandmeyer S."/>
        </authorList>
    </citation>
    <scope>NUCLEOTIDE SEQUENCE [LARGE SCALE GENOMIC DNA]</scope>
    <source>
        <strain evidence="2">CLIB89(W29)</strain>
    </source>
</reference>
<name>A0A1D8NBK4_YARLL</name>
<sequence>MLQTTSRTGQSYCHLAYGEADKKSVTLFITRSNKHEPIPSGTEDEQTGGPGKVSSLVYAVPKGQEVLLTKLLQSEDTIDTVDRLARLIVKKGAYKFPITVGVCGKGSCGSGGMRIHIHHPRYVITAITNHKNKTTAWTLEQGLFKVSFHQRPSKARGAPFCYCFRGHSIPQVLIAVSQGELVHNCLRSGALCGQITLHLTVLLLG</sequence>
<dbReference type="AlphaFoldDB" id="A0A1D8NBK4"/>
<accession>A0A1D8NBK4</accession>
<gene>
    <name evidence="1" type="ORF">YALI1_C24419g</name>
</gene>
<dbReference type="Proteomes" id="UP000182444">
    <property type="component" value="Chromosome 1C"/>
</dbReference>
<evidence type="ECO:0000313" key="1">
    <source>
        <dbReference type="EMBL" id="AOW03000.1"/>
    </source>
</evidence>
<dbReference type="RefSeq" id="XP_068138547.1">
    <property type="nucleotide sequence ID" value="XM_068282446.1"/>
</dbReference>
<organism evidence="1 2">
    <name type="scientific">Yarrowia lipolytica</name>
    <name type="common">Candida lipolytica</name>
    <dbReference type="NCBI Taxonomy" id="4952"/>
    <lineage>
        <taxon>Eukaryota</taxon>
        <taxon>Fungi</taxon>
        <taxon>Dikarya</taxon>
        <taxon>Ascomycota</taxon>
        <taxon>Saccharomycotina</taxon>
        <taxon>Dipodascomycetes</taxon>
        <taxon>Dipodascales</taxon>
        <taxon>Dipodascales incertae sedis</taxon>
        <taxon>Yarrowia</taxon>
    </lineage>
</organism>
<dbReference type="EMBL" id="CP017555">
    <property type="protein sequence ID" value="AOW03000.1"/>
    <property type="molecule type" value="Genomic_DNA"/>
</dbReference>
<evidence type="ECO:0000313" key="2">
    <source>
        <dbReference type="Proteomes" id="UP000182444"/>
    </source>
</evidence>
<dbReference type="VEuPathDB" id="FungiDB:YALI1_C24419g"/>